<proteinExistence type="predicted"/>
<feature type="non-terminal residue" evidence="2">
    <location>
        <position position="102"/>
    </location>
</feature>
<evidence type="ECO:0000313" key="2">
    <source>
        <dbReference type="EMBL" id="JAT33346.1"/>
    </source>
</evidence>
<accession>A0A1B6MBP6</accession>
<reference evidence="2" key="1">
    <citation type="submission" date="2015-11" db="EMBL/GenBank/DDBJ databases">
        <title>De novo transcriptome assembly of four potential Pierce s Disease insect vectors from Arizona vineyards.</title>
        <authorList>
            <person name="Tassone E.E."/>
        </authorList>
    </citation>
    <scope>NUCLEOTIDE SEQUENCE</scope>
</reference>
<name>A0A1B6MBP6_9HEMI</name>
<feature type="chain" id="PRO_5008588042" description="VWFC domain-containing protein" evidence="1">
    <location>
        <begin position="26"/>
        <end position="102"/>
    </location>
</feature>
<dbReference type="EMBL" id="GEBQ01006631">
    <property type="protein sequence ID" value="JAT33346.1"/>
    <property type="molecule type" value="Transcribed_RNA"/>
</dbReference>
<feature type="signal peptide" evidence="1">
    <location>
        <begin position="1"/>
        <end position="25"/>
    </location>
</feature>
<dbReference type="AlphaFoldDB" id="A0A1B6MBP6"/>
<evidence type="ECO:0008006" key="3">
    <source>
        <dbReference type="Google" id="ProtNLM"/>
    </source>
</evidence>
<sequence>MATFRWQAISATWILLVLVIPVIKSDDPNSNQNEVLCPSDSTLDLLGAEGQCVCDPVKCSPPPSCESPAILETKQASGLPGDCCDFAECVLPADKNCTEDSC</sequence>
<protein>
    <recommendedName>
        <fullName evidence="3">VWFC domain-containing protein</fullName>
    </recommendedName>
</protein>
<organism evidence="2">
    <name type="scientific">Graphocephala atropunctata</name>
    <dbReference type="NCBI Taxonomy" id="36148"/>
    <lineage>
        <taxon>Eukaryota</taxon>
        <taxon>Metazoa</taxon>
        <taxon>Ecdysozoa</taxon>
        <taxon>Arthropoda</taxon>
        <taxon>Hexapoda</taxon>
        <taxon>Insecta</taxon>
        <taxon>Pterygota</taxon>
        <taxon>Neoptera</taxon>
        <taxon>Paraneoptera</taxon>
        <taxon>Hemiptera</taxon>
        <taxon>Auchenorrhyncha</taxon>
        <taxon>Membracoidea</taxon>
        <taxon>Cicadellidae</taxon>
        <taxon>Cicadellinae</taxon>
        <taxon>Cicadellini</taxon>
        <taxon>Graphocephala</taxon>
    </lineage>
</organism>
<keyword evidence="1" id="KW-0732">Signal</keyword>
<evidence type="ECO:0000256" key="1">
    <source>
        <dbReference type="SAM" id="SignalP"/>
    </source>
</evidence>
<gene>
    <name evidence="2" type="ORF">g.32671</name>
</gene>